<evidence type="ECO:0000313" key="4">
    <source>
        <dbReference type="Proteomes" id="UP000255139"/>
    </source>
</evidence>
<dbReference type="Proteomes" id="UP000255139">
    <property type="component" value="Unassembled WGS sequence"/>
</dbReference>
<reference evidence="2 3" key="1">
    <citation type="journal article" date="2014" name="Genome Announc.">
        <title>Draft genome sequences of eight enterohepatic helicobacter species isolated from both laboratory and wild rodents.</title>
        <authorList>
            <person name="Sheh A."/>
            <person name="Shen Z."/>
            <person name="Fox J.G."/>
        </authorList>
    </citation>
    <scope>NUCLEOTIDE SEQUENCE [LARGE SCALE GENOMIC DNA]</scope>
    <source>
        <strain evidence="2 3">ST1</strain>
    </source>
</reference>
<gene>
    <name evidence="2" type="ORF">LS73_002610</name>
    <name evidence="1" type="ORF">NCTC12714_00846</name>
</gene>
<sequence>MIQPAHLQNLISQIATASSNREINATLPILLRVLSKQSDNKYLVQLGKLVVETSSNKELTPGINYWANVRQGKDGIVISDLIKQPMILDQLESSHVKLHTRDLRELFNEAKASGKQVESLFKEFLLDRLPVANTRQEFLELSNLLIALQNGVFSMVIQDDNGRDRLVQVKKQVDFLEFYSVFWHLGEISGLVMLSDLRLSARLCVMSDKVKSVLEKHLQDLKGFDEILIDIGSNAPLWDLGNFNTPYMLDLRG</sequence>
<accession>A0A099U278</accession>
<dbReference type="RefSeq" id="WP_034556975.1">
    <property type="nucleotide sequence ID" value="NZ_FZML01000032.1"/>
</dbReference>
<evidence type="ECO:0000313" key="2">
    <source>
        <dbReference type="EMBL" id="TLE01179.1"/>
    </source>
</evidence>
<proteinExistence type="predicted"/>
<dbReference type="AlphaFoldDB" id="A0A099U278"/>
<dbReference type="Proteomes" id="UP000029922">
    <property type="component" value="Unassembled WGS sequence"/>
</dbReference>
<evidence type="ECO:0000313" key="1">
    <source>
        <dbReference type="EMBL" id="STQ86055.1"/>
    </source>
</evidence>
<dbReference type="EMBL" id="UGJE01000002">
    <property type="protein sequence ID" value="STQ86055.1"/>
    <property type="molecule type" value="Genomic_DNA"/>
</dbReference>
<dbReference type="EMBL" id="JRPD02000003">
    <property type="protein sequence ID" value="TLE01179.1"/>
    <property type="molecule type" value="Genomic_DNA"/>
</dbReference>
<dbReference type="OrthoDB" id="5329898at2"/>
<name>A0A099U278_9HELI</name>
<keyword evidence="4" id="KW-1185">Reference proteome</keyword>
<organism evidence="1 4">
    <name type="scientific">Helicobacter muridarum</name>
    <dbReference type="NCBI Taxonomy" id="216"/>
    <lineage>
        <taxon>Bacteria</taxon>
        <taxon>Pseudomonadati</taxon>
        <taxon>Campylobacterota</taxon>
        <taxon>Epsilonproteobacteria</taxon>
        <taxon>Campylobacterales</taxon>
        <taxon>Helicobacteraceae</taxon>
        <taxon>Helicobacter</taxon>
    </lineage>
</organism>
<evidence type="ECO:0000313" key="3">
    <source>
        <dbReference type="Proteomes" id="UP000029922"/>
    </source>
</evidence>
<reference evidence="1 4" key="2">
    <citation type="submission" date="2018-06" db="EMBL/GenBank/DDBJ databases">
        <authorList>
            <consortium name="Pathogen Informatics"/>
            <person name="Doyle S."/>
        </authorList>
    </citation>
    <scope>NUCLEOTIDE SEQUENCE [LARGE SCALE GENOMIC DNA]</scope>
    <source>
        <strain evidence="1 4">NCTC12714</strain>
    </source>
</reference>
<protein>
    <submittedName>
        <fullName evidence="1">Uncharacterized protein</fullName>
    </submittedName>
</protein>